<dbReference type="KEGG" id="psoj:PHYSODRAFT_342489"/>
<gene>
    <name evidence="3" type="ORF">PHYSODRAFT_342489</name>
</gene>
<dbReference type="PROSITE" id="PS50966">
    <property type="entry name" value="ZF_SWIM"/>
    <property type="match status" value="1"/>
</dbReference>
<dbReference type="InterPro" id="IPR007527">
    <property type="entry name" value="Znf_SWIM"/>
</dbReference>
<dbReference type="AlphaFoldDB" id="G5AGR7"/>
<keyword evidence="4" id="KW-1185">Reference proteome</keyword>
<dbReference type="Proteomes" id="UP000002640">
    <property type="component" value="Unassembled WGS sequence"/>
</dbReference>
<dbReference type="STRING" id="1094619.G5AGR7"/>
<dbReference type="InParanoid" id="G5AGR7"/>
<evidence type="ECO:0000313" key="3">
    <source>
        <dbReference type="EMBL" id="EGZ05347.1"/>
    </source>
</evidence>
<dbReference type="GO" id="GO:0008270">
    <property type="term" value="F:zinc ion binding"/>
    <property type="evidence" value="ECO:0007669"/>
    <property type="project" value="UniProtKB-KW"/>
</dbReference>
<accession>G5AGR7</accession>
<dbReference type="RefSeq" id="XP_009539268.1">
    <property type="nucleotide sequence ID" value="XM_009540973.1"/>
</dbReference>
<proteinExistence type="predicted"/>
<sequence length="551" mass="61939">MATSEQFLTMKYEKWNNFQDDSDSEGEDVPPDIVVSTEMLLTAKQVERYRKLEKKQLEVWQVVVRQLRVWSASSAGAEEGQDAVPCRPYCILVNNLYPLGQVVSKKICDPPEHRPDKVVFPDKNFVGATAEELLGIGDRVLVPLRFGRHRCSFSELSQHLIWKDLVSVVEVSERPGLVSGAGVTTEALSAFYSACDKYAKLKPWNCLSPNARPFSAHTGSELNGEEACTHGENPELRRCAKCGKRAAPGNELKRCTRCKCTFYCDACTPPGDAANGAGEHKIMWGAKEMSILYDPQTSVPFDDLDVIAKHSLSIAKLSTQHNGRLLGLDGEQRKVELRCKTFGFDDELVIRNSTALTMQDVERLWKVIKKQQEGGETIAEGEAKKRPRGCDCKKFWANGWICSHVVAAMARKKQFVLSVVMATLPTTMLSGGQRKIPGALYADDPNNRTLTVPSLIRRMMKQPHFYYPHGWKIAKEMTMEINGEEEELFAVGKIRSYSQNGGIYKWLVVFEHGVNEFFEFEELAQLIVSSRQSFRPPGFVQKFVKRGPICQ</sequence>
<name>G5AGR7_PHYSP</name>
<dbReference type="EMBL" id="JH159167">
    <property type="protein sequence ID" value="EGZ05347.1"/>
    <property type="molecule type" value="Genomic_DNA"/>
</dbReference>
<evidence type="ECO:0000313" key="4">
    <source>
        <dbReference type="Proteomes" id="UP000002640"/>
    </source>
</evidence>
<feature type="domain" description="SWIM-type" evidence="2">
    <location>
        <begin position="375"/>
        <end position="413"/>
    </location>
</feature>
<keyword evidence="1" id="KW-0863">Zinc-finger</keyword>
<keyword evidence="1" id="KW-0479">Metal-binding</keyword>
<evidence type="ECO:0000256" key="1">
    <source>
        <dbReference type="PROSITE-ProRule" id="PRU00325"/>
    </source>
</evidence>
<dbReference type="Pfam" id="PF04434">
    <property type="entry name" value="SWIM"/>
    <property type="match status" value="1"/>
</dbReference>
<protein>
    <recommendedName>
        <fullName evidence="2">SWIM-type domain-containing protein</fullName>
    </recommendedName>
</protein>
<organism evidence="3 4">
    <name type="scientific">Phytophthora sojae (strain P6497)</name>
    <name type="common">Soybean stem and root rot agent</name>
    <name type="synonym">Phytophthora megasperma f. sp. glycines</name>
    <dbReference type="NCBI Taxonomy" id="1094619"/>
    <lineage>
        <taxon>Eukaryota</taxon>
        <taxon>Sar</taxon>
        <taxon>Stramenopiles</taxon>
        <taxon>Oomycota</taxon>
        <taxon>Peronosporomycetes</taxon>
        <taxon>Peronosporales</taxon>
        <taxon>Peronosporaceae</taxon>
        <taxon>Phytophthora</taxon>
    </lineage>
</organism>
<reference evidence="3 4" key="1">
    <citation type="journal article" date="2006" name="Science">
        <title>Phytophthora genome sequences uncover evolutionary origins and mechanisms of pathogenesis.</title>
        <authorList>
            <person name="Tyler B.M."/>
            <person name="Tripathy S."/>
            <person name="Zhang X."/>
            <person name="Dehal P."/>
            <person name="Jiang R.H."/>
            <person name="Aerts A."/>
            <person name="Arredondo F.D."/>
            <person name="Baxter L."/>
            <person name="Bensasson D."/>
            <person name="Beynon J.L."/>
            <person name="Chapman J."/>
            <person name="Damasceno C.M."/>
            <person name="Dorrance A.E."/>
            <person name="Dou D."/>
            <person name="Dickerman A.W."/>
            <person name="Dubchak I.L."/>
            <person name="Garbelotto M."/>
            <person name="Gijzen M."/>
            <person name="Gordon S.G."/>
            <person name="Govers F."/>
            <person name="Grunwald N.J."/>
            <person name="Huang W."/>
            <person name="Ivors K.L."/>
            <person name="Jones R.W."/>
            <person name="Kamoun S."/>
            <person name="Krampis K."/>
            <person name="Lamour K.H."/>
            <person name="Lee M.K."/>
            <person name="McDonald W.H."/>
            <person name="Medina M."/>
            <person name="Meijer H.J."/>
            <person name="Nordberg E.K."/>
            <person name="Maclean D.J."/>
            <person name="Ospina-Giraldo M.D."/>
            <person name="Morris P.F."/>
            <person name="Phuntumart V."/>
            <person name="Putnam N.H."/>
            <person name="Rash S."/>
            <person name="Rose J.K."/>
            <person name="Sakihama Y."/>
            <person name="Salamov A.A."/>
            <person name="Savidor A."/>
            <person name="Scheuring C.F."/>
            <person name="Smith B.M."/>
            <person name="Sobral B.W."/>
            <person name="Terry A."/>
            <person name="Torto-Alalibo T.A."/>
            <person name="Win J."/>
            <person name="Xu Z."/>
            <person name="Zhang H."/>
            <person name="Grigoriev I.V."/>
            <person name="Rokhsar D.S."/>
            <person name="Boore J.L."/>
        </authorList>
    </citation>
    <scope>NUCLEOTIDE SEQUENCE [LARGE SCALE GENOMIC DNA]</scope>
    <source>
        <strain evidence="3 4">P6497</strain>
    </source>
</reference>
<evidence type="ECO:0000259" key="2">
    <source>
        <dbReference type="PROSITE" id="PS50966"/>
    </source>
</evidence>
<dbReference type="GeneID" id="20648292"/>
<keyword evidence="1" id="KW-0862">Zinc</keyword>